<dbReference type="OrthoDB" id="9802090at2"/>
<evidence type="ECO:0000256" key="4">
    <source>
        <dbReference type="ARBA" id="ARBA00022679"/>
    </source>
</evidence>
<evidence type="ECO:0000256" key="6">
    <source>
        <dbReference type="ARBA" id="ARBA00022694"/>
    </source>
</evidence>
<dbReference type="AlphaFoldDB" id="A0A553K595"/>
<dbReference type="GO" id="GO:0008176">
    <property type="term" value="F:tRNA (guanine(46)-N7)-methyltransferase activity"/>
    <property type="evidence" value="ECO:0007669"/>
    <property type="project" value="UniProtKB-UniRule"/>
</dbReference>
<dbReference type="UniPathway" id="UPA00989"/>
<dbReference type="Pfam" id="PF02390">
    <property type="entry name" value="Methyltransf_4"/>
    <property type="match status" value="1"/>
</dbReference>
<comment type="function">
    <text evidence="2 7">Catalyzes the formation of N(7)-methylguanine at position 46 (m7G46) in tRNA.</text>
</comment>
<feature type="binding site" evidence="7">
    <location>
        <position position="123"/>
    </location>
    <ligand>
        <name>S-adenosyl-L-methionine</name>
        <dbReference type="ChEBI" id="CHEBI:59789"/>
    </ligand>
</feature>
<evidence type="ECO:0000256" key="3">
    <source>
        <dbReference type="ARBA" id="ARBA00022603"/>
    </source>
</evidence>
<evidence type="ECO:0000313" key="9">
    <source>
        <dbReference type="Proteomes" id="UP000317638"/>
    </source>
</evidence>
<proteinExistence type="inferred from homology"/>
<dbReference type="PANTHER" id="PTHR23417:SF14">
    <property type="entry name" value="PENTACOTRIPEPTIDE-REPEAT REGION OF PRORP DOMAIN-CONTAINING PROTEIN"/>
    <property type="match status" value="1"/>
</dbReference>
<evidence type="ECO:0000256" key="7">
    <source>
        <dbReference type="HAMAP-Rule" id="MF_01057"/>
    </source>
</evidence>
<dbReference type="HAMAP" id="MF_01057">
    <property type="entry name" value="tRNA_methyltr_TrmB"/>
    <property type="match status" value="1"/>
</dbReference>
<dbReference type="RefSeq" id="WP_143936961.1">
    <property type="nucleotide sequence ID" value="NZ_VKKG01000001.1"/>
</dbReference>
<dbReference type="InterPro" id="IPR055361">
    <property type="entry name" value="tRNA_methyltr_TrmB_bact"/>
</dbReference>
<dbReference type="PANTHER" id="PTHR23417">
    <property type="entry name" value="3-DEOXY-D-MANNO-OCTULOSONIC-ACID TRANSFERASE/TRNA GUANINE-N 7 - -METHYLTRANSFERASE"/>
    <property type="match status" value="1"/>
</dbReference>
<comment type="catalytic activity">
    <reaction evidence="1 7">
        <text>guanosine(46) in tRNA + S-adenosyl-L-methionine = N(7)-methylguanosine(46) in tRNA + S-adenosyl-L-homocysteine</text>
        <dbReference type="Rhea" id="RHEA:42708"/>
        <dbReference type="Rhea" id="RHEA-COMP:10188"/>
        <dbReference type="Rhea" id="RHEA-COMP:10189"/>
        <dbReference type="ChEBI" id="CHEBI:57856"/>
        <dbReference type="ChEBI" id="CHEBI:59789"/>
        <dbReference type="ChEBI" id="CHEBI:74269"/>
        <dbReference type="ChEBI" id="CHEBI:74480"/>
        <dbReference type="EC" id="2.1.1.33"/>
    </reaction>
</comment>
<feature type="binding site" evidence="7">
    <location>
        <position position="150"/>
    </location>
    <ligand>
        <name>substrate</name>
    </ligand>
</feature>
<protein>
    <recommendedName>
        <fullName evidence="7">tRNA (guanine-N(7)-)-methyltransferase</fullName>
        <ecNumber evidence="7">2.1.1.33</ecNumber>
    </recommendedName>
    <alternativeName>
        <fullName evidence="7">tRNA (guanine(46)-N(7))-methyltransferase</fullName>
    </alternativeName>
    <alternativeName>
        <fullName evidence="7">tRNA(m7G46)-methyltransferase</fullName>
    </alternativeName>
</protein>
<keyword evidence="4 7" id="KW-0808">Transferase</keyword>
<evidence type="ECO:0000256" key="2">
    <source>
        <dbReference type="ARBA" id="ARBA00003015"/>
    </source>
</evidence>
<dbReference type="NCBIfam" id="TIGR00091">
    <property type="entry name" value="tRNA (guanosine(46)-N7)-methyltransferase TrmB"/>
    <property type="match status" value="1"/>
</dbReference>
<feature type="binding site" evidence="7">
    <location>
        <position position="146"/>
    </location>
    <ligand>
        <name>S-adenosyl-L-methionine</name>
        <dbReference type="ChEBI" id="CHEBI:59789"/>
    </ligand>
</feature>
<keyword evidence="5 7" id="KW-0949">S-adenosyl-L-methionine</keyword>
<dbReference type="Proteomes" id="UP000317638">
    <property type="component" value="Unassembled WGS sequence"/>
</dbReference>
<dbReference type="GO" id="GO:0043527">
    <property type="term" value="C:tRNA methyltransferase complex"/>
    <property type="evidence" value="ECO:0007669"/>
    <property type="project" value="TreeGrafter"/>
</dbReference>
<evidence type="ECO:0000256" key="1">
    <source>
        <dbReference type="ARBA" id="ARBA00000142"/>
    </source>
</evidence>
<keyword evidence="6 7" id="KW-0819">tRNA processing</keyword>
<evidence type="ECO:0000313" key="8">
    <source>
        <dbReference type="EMBL" id="TRY19874.1"/>
    </source>
</evidence>
<accession>A0A553K595</accession>
<comment type="similarity">
    <text evidence="7">Belongs to the class I-like SAM-binding methyltransferase superfamily. TrmB family.</text>
</comment>
<comment type="caution">
    <text evidence="7">Lacks conserved residue(s) required for the propagation of feature annotation.</text>
</comment>
<dbReference type="EC" id="2.1.1.33" evidence="7"/>
<name>A0A553K595_9ACTN</name>
<evidence type="ECO:0000256" key="5">
    <source>
        <dbReference type="ARBA" id="ARBA00022691"/>
    </source>
</evidence>
<feature type="binding site" evidence="7">
    <location>
        <position position="182"/>
    </location>
    <ligand>
        <name>substrate</name>
    </ligand>
</feature>
<reference evidence="8 9" key="1">
    <citation type="submission" date="2019-07" db="EMBL/GenBank/DDBJ databases">
        <authorList>
            <person name="Zhou L.-Y."/>
        </authorList>
    </citation>
    <scope>NUCLEOTIDE SEQUENCE [LARGE SCALE GENOMIC DNA]</scope>
    <source>
        <strain evidence="8 9">YIM 101269</strain>
    </source>
</reference>
<keyword evidence="9" id="KW-1185">Reference proteome</keyword>
<dbReference type="SUPFAM" id="SSF53335">
    <property type="entry name" value="S-adenosyl-L-methionine-dependent methyltransferases"/>
    <property type="match status" value="1"/>
</dbReference>
<gene>
    <name evidence="7 8" type="primary">trmB</name>
    <name evidence="8" type="ORF">FOJ82_03050</name>
</gene>
<dbReference type="CDD" id="cd02440">
    <property type="entry name" value="AdoMet_MTases"/>
    <property type="match status" value="1"/>
</dbReference>
<feature type="binding site" evidence="7">
    <location>
        <position position="71"/>
    </location>
    <ligand>
        <name>S-adenosyl-L-methionine</name>
        <dbReference type="ChEBI" id="CHEBI:59789"/>
    </ligand>
</feature>
<comment type="caution">
    <text evidence="8">The sequence shown here is derived from an EMBL/GenBank/DDBJ whole genome shotgun (WGS) entry which is preliminary data.</text>
</comment>
<feature type="binding site" evidence="7">
    <location>
        <begin position="217"/>
        <end position="220"/>
    </location>
    <ligand>
        <name>substrate</name>
    </ligand>
</feature>
<dbReference type="EMBL" id="VKKG01000001">
    <property type="protein sequence ID" value="TRY19874.1"/>
    <property type="molecule type" value="Genomic_DNA"/>
</dbReference>
<dbReference type="InterPro" id="IPR003358">
    <property type="entry name" value="tRNA_(Gua-N-7)_MeTrfase_Trmb"/>
</dbReference>
<feature type="binding site" evidence="7">
    <location>
        <position position="96"/>
    </location>
    <ligand>
        <name>S-adenosyl-L-methionine</name>
        <dbReference type="ChEBI" id="CHEBI:59789"/>
    </ligand>
</feature>
<keyword evidence="3 7" id="KW-0489">Methyltransferase</keyword>
<comment type="pathway">
    <text evidence="7">tRNA modification; N(7)-methylguanine-tRNA biosynthesis.</text>
</comment>
<dbReference type="InterPro" id="IPR029063">
    <property type="entry name" value="SAM-dependent_MTases_sf"/>
</dbReference>
<sequence length="239" mass="26792">MVNKVSRPHRGVVSFVRRSTRMNESQQKAWERLAPRFVVDVPAAELDTSVADDAHVDWDAAFGRTAPRIVEIGSGNGESLVAMAAARPETDFIAFEVFEPAVASTLGRMGREGVDNIRVVLADGARGLEVLFGSGVLDEVWTFFADPWHKTRHHKRRLVNPGFADVVADRLAPDGLWRLATDWEDYALWQREVLDAHPSLVNVHGDWAPRFAERPVTKYEARGLAAGREVHDLTYRKRT</sequence>
<dbReference type="PROSITE" id="PS51625">
    <property type="entry name" value="SAM_MT_TRMB"/>
    <property type="match status" value="1"/>
</dbReference>
<dbReference type="Gene3D" id="3.40.50.150">
    <property type="entry name" value="Vaccinia Virus protein VP39"/>
    <property type="match status" value="1"/>
</dbReference>
<organism evidence="8 9">
    <name type="scientific">Tessaracoccus rhinocerotis</name>
    <dbReference type="NCBI Taxonomy" id="1689449"/>
    <lineage>
        <taxon>Bacteria</taxon>
        <taxon>Bacillati</taxon>
        <taxon>Actinomycetota</taxon>
        <taxon>Actinomycetes</taxon>
        <taxon>Propionibacteriales</taxon>
        <taxon>Propionibacteriaceae</taxon>
        <taxon>Tessaracoccus</taxon>
    </lineage>
</organism>